<organism evidence="1 2">
    <name type="scientific">Zootermopsis nevadensis</name>
    <name type="common">Dampwood termite</name>
    <dbReference type="NCBI Taxonomy" id="136037"/>
    <lineage>
        <taxon>Eukaryota</taxon>
        <taxon>Metazoa</taxon>
        <taxon>Ecdysozoa</taxon>
        <taxon>Arthropoda</taxon>
        <taxon>Hexapoda</taxon>
        <taxon>Insecta</taxon>
        <taxon>Pterygota</taxon>
        <taxon>Neoptera</taxon>
        <taxon>Polyneoptera</taxon>
        <taxon>Dictyoptera</taxon>
        <taxon>Blattodea</taxon>
        <taxon>Blattoidea</taxon>
        <taxon>Termitoidae</taxon>
        <taxon>Termopsidae</taxon>
        <taxon>Zootermopsis</taxon>
    </lineage>
</organism>
<dbReference type="AlphaFoldDB" id="A0A067R3I5"/>
<proteinExistence type="predicted"/>
<dbReference type="InParanoid" id="A0A067R3I5"/>
<accession>A0A067R3I5</accession>
<evidence type="ECO:0000313" key="2">
    <source>
        <dbReference type="Proteomes" id="UP000027135"/>
    </source>
</evidence>
<protein>
    <submittedName>
        <fullName evidence="1">Uncharacterized protein</fullName>
    </submittedName>
</protein>
<dbReference type="OrthoDB" id="10443084at2759"/>
<sequence length="230" mass="25146">MATDIETSSSSGDEELYLYNLKPPSWKQERTSVQVIDIQSPGGHGSQNPTYSTRNKANNIGKVVSSEEMDTSELQNMNSAWESCVHIQHSASDVLKKVSNGKIKSDITETASPPSVKPHVRMSDEFQNTQDVECQTVLTGELLEGLQKRQDVGSQTIGTGDVISLNLYYGNLSGCKLATTTCGPLNKGLHRYTTLNDIEKCIDVFQGNITQLSQTVSCTVEVKSKGRQVN</sequence>
<evidence type="ECO:0000313" key="1">
    <source>
        <dbReference type="EMBL" id="KDR17571.1"/>
    </source>
</evidence>
<keyword evidence="2" id="KW-1185">Reference proteome</keyword>
<name>A0A067R3I5_ZOONE</name>
<dbReference type="Proteomes" id="UP000027135">
    <property type="component" value="Unassembled WGS sequence"/>
</dbReference>
<reference evidence="1 2" key="1">
    <citation type="journal article" date="2014" name="Nat. Commun.">
        <title>Molecular traces of alternative social organization in a termite genome.</title>
        <authorList>
            <person name="Terrapon N."/>
            <person name="Li C."/>
            <person name="Robertson H.M."/>
            <person name="Ji L."/>
            <person name="Meng X."/>
            <person name="Booth W."/>
            <person name="Chen Z."/>
            <person name="Childers C.P."/>
            <person name="Glastad K.M."/>
            <person name="Gokhale K."/>
            <person name="Gowin J."/>
            <person name="Gronenberg W."/>
            <person name="Hermansen R.A."/>
            <person name="Hu H."/>
            <person name="Hunt B.G."/>
            <person name="Huylmans A.K."/>
            <person name="Khalil S.M."/>
            <person name="Mitchell R.D."/>
            <person name="Munoz-Torres M.C."/>
            <person name="Mustard J.A."/>
            <person name="Pan H."/>
            <person name="Reese J.T."/>
            <person name="Scharf M.E."/>
            <person name="Sun F."/>
            <person name="Vogel H."/>
            <person name="Xiao J."/>
            <person name="Yang W."/>
            <person name="Yang Z."/>
            <person name="Yang Z."/>
            <person name="Zhou J."/>
            <person name="Zhu J."/>
            <person name="Brent C.S."/>
            <person name="Elsik C.G."/>
            <person name="Goodisman M.A."/>
            <person name="Liberles D.A."/>
            <person name="Roe R.M."/>
            <person name="Vargo E.L."/>
            <person name="Vilcinskas A."/>
            <person name="Wang J."/>
            <person name="Bornberg-Bauer E."/>
            <person name="Korb J."/>
            <person name="Zhang G."/>
            <person name="Liebig J."/>
        </authorList>
    </citation>
    <scope>NUCLEOTIDE SEQUENCE [LARGE SCALE GENOMIC DNA]</scope>
    <source>
        <tissue evidence="1">Whole organism</tissue>
    </source>
</reference>
<gene>
    <name evidence="1" type="ORF">L798_08481</name>
</gene>
<dbReference type="EMBL" id="KK852729">
    <property type="protein sequence ID" value="KDR17571.1"/>
    <property type="molecule type" value="Genomic_DNA"/>
</dbReference>